<dbReference type="InterPro" id="IPR010982">
    <property type="entry name" value="Lambda_DNA-bd_dom_sf"/>
</dbReference>
<keyword evidence="2" id="KW-1185">Reference proteome</keyword>
<evidence type="ECO:0000313" key="1">
    <source>
        <dbReference type="EMBL" id="MBY6321247.1"/>
    </source>
</evidence>
<evidence type="ECO:0000313" key="2">
    <source>
        <dbReference type="Proteomes" id="UP001520140"/>
    </source>
</evidence>
<sequence>MDGPGRLAEYVWKRRTELGLSRPQVRDRGGPSIPTLKDIEEGTTRTVSATTLGKLDAALEWEPGSASDVLRGGTPKPRRANDGVASLGPDGVAVALRVVLDLLGISRELDTIAREMKDARLEDLARRLAVALRPMYGEYVTRLFEENKRENGSLSPVYAVFSELLDEPAGSDDDEDGKERLYRRWLAGREIDADQGLLAEFEARFSRRQQ</sequence>
<accession>A0ABS7NWH9</accession>
<dbReference type="SUPFAM" id="SSF47413">
    <property type="entry name" value="lambda repressor-like DNA-binding domains"/>
    <property type="match status" value="1"/>
</dbReference>
<dbReference type="RefSeq" id="WP_157889641.1">
    <property type="nucleotide sequence ID" value="NZ_JABUKE010000008.1"/>
</dbReference>
<reference evidence="1 2" key="1">
    <citation type="submission" date="2020-06" db="EMBL/GenBank/DDBJ databases">
        <title>Taxonomy, biology and ecology of Rhodococcus bacteria occurring in California pistachio and other woody hosts as revealed by genome sequence analyses.</title>
        <authorList>
            <person name="Gai Y."/>
            <person name="Riely B."/>
        </authorList>
    </citation>
    <scope>NUCLEOTIDE SEQUENCE [LARGE SCALE GENOMIC DNA]</scope>
    <source>
        <strain evidence="1 2">BP-284</strain>
    </source>
</reference>
<name>A0ABS7NWH9_9NOCA</name>
<gene>
    <name evidence="1" type="ORF">HQ605_10460</name>
</gene>
<dbReference type="EMBL" id="JABUKG010000009">
    <property type="protein sequence ID" value="MBY6321247.1"/>
    <property type="molecule type" value="Genomic_DNA"/>
</dbReference>
<proteinExistence type="predicted"/>
<organism evidence="1 2">
    <name type="scientific">Rhodococcoides kroppenstedtii</name>
    <dbReference type="NCBI Taxonomy" id="293050"/>
    <lineage>
        <taxon>Bacteria</taxon>
        <taxon>Bacillati</taxon>
        <taxon>Actinomycetota</taxon>
        <taxon>Actinomycetes</taxon>
        <taxon>Mycobacteriales</taxon>
        <taxon>Nocardiaceae</taxon>
        <taxon>Rhodococcoides</taxon>
    </lineage>
</organism>
<protein>
    <recommendedName>
        <fullName evidence="3">Helix-turn-helix domain-containing protein</fullName>
    </recommendedName>
</protein>
<evidence type="ECO:0008006" key="3">
    <source>
        <dbReference type="Google" id="ProtNLM"/>
    </source>
</evidence>
<comment type="caution">
    <text evidence="1">The sequence shown here is derived from an EMBL/GenBank/DDBJ whole genome shotgun (WGS) entry which is preliminary data.</text>
</comment>
<dbReference type="Proteomes" id="UP001520140">
    <property type="component" value="Unassembled WGS sequence"/>
</dbReference>